<dbReference type="EMBL" id="CP097206">
    <property type="protein sequence ID" value="UQV27036.1"/>
    <property type="molecule type" value="Genomic_DNA"/>
</dbReference>
<comment type="function">
    <text evidence="6 8 9">Necessary for efficient RNA polymerase transcription elongation past template-encoded arresting sites. The arresting sites in DNA have the property of trapping a certain fraction of elongating RNA polymerases that pass through, resulting in locked ternary complexes. Cleavage of the nascent transcript by cleavage factors such as GreA or GreB allows the resumption of elongation from the new 3'terminus. GreA releases sequences of 2 to 3 nucleotides.</text>
</comment>
<protein>
    <recommendedName>
        <fullName evidence="2 8">Transcription elongation factor GreA</fullName>
    </recommendedName>
    <alternativeName>
        <fullName evidence="7 8">Transcript cleavage factor GreA</fullName>
    </alternativeName>
</protein>
<dbReference type="NCBIfam" id="NF001263">
    <property type="entry name" value="PRK00226.1-4"/>
    <property type="match status" value="1"/>
</dbReference>
<dbReference type="Gene3D" id="1.10.287.180">
    <property type="entry name" value="Transcription elongation factor, GreA/GreB, N-terminal domain"/>
    <property type="match status" value="1"/>
</dbReference>
<dbReference type="InterPro" id="IPR023459">
    <property type="entry name" value="Tscrpt_elong_fac_GreA/B_fam"/>
</dbReference>
<keyword evidence="12" id="KW-0251">Elongation factor</keyword>
<evidence type="ECO:0000256" key="1">
    <source>
        <dbReference type="ARBA" id="ARBA00008213"/>
    </source>
</evidence>
<keyword evidence="5 8" id="KW-0804">Transcription</keyword>
<keyword evidence="3 8" id="KW-0805">Transcription regulation</keyword>
<dbReference type="InterPro" id="IPR018151">
    <property type="entry name" value="TF_GreA/GreB_CS"/>
</dbReference>
<dbReference type="SUPFAM" id="SSF54534">
    <property type="entry name" value="FKBP-like"/>
    <property type="match status" value="1"/>
</dbReference>
<evidence type="ECO:0000313" key="12">
    <source>
        <dbReference type="EMBL" id="UQV27036.1"/>
    </source>
</evidence>
<dbReference type="KEGG" id="pphy:H7686_0001555"/>
<sequence length="179" mass="20575">MNHDIIDSYANKYKVDKKNIHKDKQIYKLTQEGLNKLKQELEHLTSTKRSENLISLKEARDQGDLSENADYAAATNEQIIIETRISEIKNILKNMEIIDHFNQNKEIVTIGNTVDIQFLDNMQILKLHLVGILEVDPLNNKFSIESPIGQSLQGHKEGDQVKYKSETGKIIDIKILKIH</sequence>
<proteinExistence type="inferred from homology"/>
<dbReference type="PANTHER" id="PTHR30437:SF4">
    <property type="entry name" value="TRANSCRIPTION ELONGATION FACTOR GREA"/>
    <property type="match status" value="1"/>
</dbReference>
<evidence type="ECO:0000256" key="5">
    <source>
        <dbReference type="ARBA" id="ARBA00023163"/>
    </source>
</evidence>
<feature type="domain" description="Transcription elongation factor GreA/GreB N-terminal" evidence="11">
    <location>
        <begin position="28"/>
        <end position="97"/>
    </location>
</feature>
<dbReference type="InterPro" id="IPR022691">
    <property type="entry name" value="Tscrpt_elong_fac_GreA/B_N"/>
</dbReference>
<evidence type="ECO:0000256" key="6">
    <source>
        <dbReference type="ARBA" id="ARBA00024916"/>
    </source>
</evidence>
<dbReference type="PROSITE" id="PS00829">
    <property type="entry name" value="GREAB_1"/>
    <property type="match status" value="1"/>
</dbReference>
<evidence type="ECO:0000259" key="10">
    <source>
        <dbReference type="Pfam" id="PF01272"/>
    </source>
</evidence>
<dbReference type="SUPFAM" id="SSF46557">
    <property type="entry name" value="GreA transcript cleavage protein, N-terminal domain"/>
    <property type="match status" value="1"/>
</dbReference>
<evidence type="ECO:0000256" key="3">
    <source>
        <dbReference type="ARBA" id="ARBA00023015"/>
    </source>
</evidence>
<dbReference type="Gene3D" id="3.10.50.30">
    <property type="entry name" value="Transcription elongation factor, GreA/GreB, C-terminal domain"/>
    <property type="match status" value="1"/>
</dbReference>
<evidence type="ECO:0000256" key="7">
    <source>
        <dbReference type="ARBA" id="ARBA00030776"/>
    </source>
</evidence>
<evidence type="ECO:0000313" key="13">
    <source>
        <dbReference type="Proteomes" id="UP000769022"/>
    </source>
</evidence>
<dbReference type="Pfam" id="PF03449">
    <property type="entry name" value="GreA_GreB_N"/>
    <property type="match status" value="1"/>
</dbReference>
<evidence type="ECO:0000256" key="4">
    <source>
        <dbReference type="ARBA" id="ARBA00023125"/>
    </source>
</evidence>
<dbReference type="InterPro" id="IPR006359">
    <property type="entry name" value="Tscrpt_elong_fac_GreA"/>
</dbReference>
<dbReference type="PANTHER" id="PTHR30437">
    <property type="entry name" value="TRANSCRIPTION ELONGATION FACTOR GREA"/>
    <property type="match status" value="1"/>
</dbReference>
<reference evidence="12 13" key="1">
    <citation type="submission" date="2022-05" db="EMBL/GenBank/DDBJ databases">
        <title>'Parthenium hysterophorus' phyllody phytoplasma strain PR34.</title>
        <authorList>
            <person name="Kirdat K."/>
            <person name="Tiwarekar B."/>
            <person name="Yadav A."/>
        </authorList>
    </citation>
    <scope>NUCLEOTIDE SEQUENCE [LARGE SCALE GENOMIC DNA]</scope>
    <source>
        <strain evidence="12 13">PR34</strain>
    </source>
</reference>
<dbReference type="InterPro" id="IPR036953">
    <property type="entry name" value="GreA/GreB_C_sf"/>
</dbReference>
<keyword evidence="4 8" id="KW-0238">DNA-binding</keyword>
<evidence type="ECO:0000259" key="11">
    <source>
        <dbReference type="Pfam" id="PF03449"/>
    </source>
</evidence>
<dbReference type="NCBIfam" id="TIGR01462">
    <property type="entry name" value="greA"/>
    <property type="match status" value="1"/>
</dbReference>
<dbReference type="GO" id="GO:0032784">
    <property type="term" value="P:regulation of DNA-templated transcription elongation"/>
    <property type="evidence" value="ECO:0007669"/>
    <property type="project" value="UniProtKB-UniRule"/>
</dbReference>
<dbReference type="InterPro" id="IPR001437">
    <property type="entry name" value="Tscrpt_elong_fac_GreA/B_C"/>
</dbReference>
<dbReference type="HAMAP" id="MF_00105">
    <property type="entry name" value="GreA_GreB"/>
    <property type="match status" value="1"/>
</dbReference>
<dbReference type="GO" id="GO:0006354">
    <property type="term" value="P:DNA-templated transcription elongation"/>
    <property type="evidence" value="ECO:0007669"/>
    <property type="project" value="TreeGrafter"/>
</dbReference>
<dbReference type="AlphaFoldDB" id="A0AAX3B8N2"/>
<accession>A0AAX3B8N2</accession>
<dbReference type="GO" id="GO:0003677">
    <property type="term" value="F:DNA binding"/>
    <property type="evidence" value="ECO:0007669"/>
    <property type="project" value="UniProtKB-UniRule"/>
</dbReference>
<organism evidence="12 13">
    <name type="scientific">Candidatus Phytoplasma asiaticum</name>
    <dbReference type="NCBI Taxonomy" id="2763338"/>
    <lineage>
        <taxon>Bacteria</taxon>
        <taxon>Bacillati</taxon>
        <taxon>Mycoplasmatota</taxon>
        <taxon>Mollicutes</taxon>
        <taxon>Acholeplasmatales</taxon>
        <taxon>Acholeplasmataceae</taxon>
        <taxon>Candidatus Phytoplasma</taxon>
        <taxon>16SrII (Peanut WB group)</taxon>
    </lineage>
</organism>
<keyword evidence="13" id="KW-1185">Reference proteome</keyword>
<evidence type="ECO:0000256" key="8">
    <source>
        <dbReference type="HAMAP-Rule" id="MF_00105"/>
    </source>
</evidence>
<dbReference type="Proteomes" id="UP000769022">
    <property type="component" value="Chromosome"/>
</dbReference>
<dbReference type="GO" id="GO:0070063">
    <property type="term" value="F:RNA polymerase binding"/>
    <property type="evidence" value="ECO:0007669"/>
    <property type="project" value="InterPro"/>
</dbReference>
<evidence type="ECO:0000256" key="2">
    <source>
        <dbReference type="ARBA" id="ARBA00013729"/>
    </source>
</evidence>
<dbReference type="Pfam" id="PF01272">
    <property type="entry name" value="GreA_GreB"/>
    <property type="match status" value="1"/>
</dbReference>
<feature type="domain" description="Transcription elongation factor GreA/GreB C-terminal" evidence="10">
    <location>
        <begin position="104"/>
        <end position="179"/>
    </location>
</feature>
<evidence type="ECO:0000256" key="9">
    <source>
        <dbReference type="RuleBase" id="RU000556"/>
    </source>
</evidence>
<name>A0AAX3B8N2_9MOLU</name>
<keyword evidence="12" id="KW-0648">Protein biosynthesis</keyword>
<dbReference type="InterPro" id="IPR028624">
    <property type="entry name" value="Tscrpt_elong_fac_GreA/B"/>
</dbReference>
<dbReference type="PIRSF" id="PIRSF006092">
    <property type="entry name" value="GreA_GreB"/>
    <property type="match status" value="1"/>
</dbReference>
<dbReference type="InterPro" id="IPR036805">
    <property type="entry name" value="Tscrpt_elong_fac_GreA/B_N_sf"/>
</dbReference>
<dbReference type="GO" id="GO:0003746">
    <property type="term" value="F:translation elongation factor activity"/>
    <property type="evidence" value="ECO:0007669"/>
    <property type="project" value="UniProtKB-KW"/>
</dbReference>
<dbReference type="FunFam" id="1.10.287.180:FF:000001">
    <property type="entry name" value="Transcription elongation factor GreA"/>
    <property type="match status" value="1"/>
</dbReference>
<dbReference type="RefSeq" id="WP_193622154.1">
    <property type="nucleotide sequence ID" value="NZ_JACRYS020000017.1"/>
</dbReference>
<gene>
    <name evidence="8 12" type="primary">greA</name>
    <name evidence="12" type="ORF">H7686_0001555</name>
</gene>
<comment type="similarity">
    <text evidence="1 8 9">Belongs to the GreA/GreB family.</text>
</comment>